<accession>A0AAD8D1X7</accession>
<dbReference type="EMBL" id="JAGXEW010000019">
    <property type="protein sequence ID" value="KAK1160926.1"/>
    <property type="molecule type" value="Genomic_DNA"/>
</dbReference>
<gene>
    <name evidence="9" type="primary">Pcsk5</name>
    <name evidence="9" type="ORF">AOXY_G19768</name>
</gene>
<comment type="subcellular location">
    <subcellularLocation>
        <location evidence="1">Secreted</location>
    </subcellularLocation>
</comment>
<dbReference type="SMART" id="SM00261">
    <property type="entry name" value="FU"/>
    <property type="match status" value="16"/>
</dbReference>
<proteinExistence type="predicted"/>
<evidence type="ECO:0000313" key="10">
    <source>
        <dbReference type="Proteomes" id="UP001230051"/>
    </source>
</evidence>
<evidence type="ECO:0000256" key="3">
    <source>
        <dbReference type="ARBA" id="ARBA00022729"/>
    </source>
</evidence>
<dbReference type="InterPro" id="IPR043601">
    <property type="entry name" value="Rspo_Fu-CRD_dom"/>
</dbReference>
<keyword evidence="4" id="KW-0325">Glycoprotein</keyword>
<evidence type="ECO:0000256" key="7">
    <source>
        <dbReference type="SAM" id="SignalP"/>
    </source>
</evidence>
<protein>
    <submittedName>
        <fullName evidence="9">Proprotein convertase subtilisin/kexin type 5-like</fullName>
    </submittedName>
</protein>
<dbReference type="Pfam" id="PF15913">
    <property type="entry name" value="Furin-like_2"/>
    <property type="match status" value="1"/>
</dbReference>
<organism evidence="9 10">
    <name type="scientific">Acipenser oxyrinchus oxyrinchus</name>
    <dbReference type="NCBI Taxonomy" id="40147"/>
    <lineage>
        <taxon>Eukaryota</taxon>
        <taxon>Metazoa</taxon>
        <taxon>Chordata</taxon>
        <taxon>Craniata</taxon>
        <taxon>Vertebrata</taxon>
        <taxon>Euteleostomi</taxon>
        <taxon>Actinopterygii</taxon>
        <taxon>Chondrostei</taxon>
        <taxon>Acipenseriformes</taxon>
        <taxon>Acipenseridae</taxon>
        <taxon>Acipenser</taxon>
    </lineage>
</organism>
<keyword evidence="2" id="KW-0964">Secreted</keyword>
<dbReference type="PANTHER" id="PTHR15332:SF175">
    <property type="entry name" value="PROPROTEIN CONVERTASE SUBTILISIN_KEXIN TYPE 5-LIKE"/>
    <property type="match status" value="1"/>
</dbReference>
<dbReference type="PANTHER" id="PTHR15332">
    <property type="entry name" value="PROPROTEIN CONVERTASE SUBTILISIN_KEXIN TYPE 5-LIKE"/>
    <property type="match status" value="1"/>
</dbReference>
<dbReference type="PROSITE" id="PS50050">
    <property type="entry name" value="TNFR_NGFR_2"/>
    <property type="match status" value="1"/>
</dbReference>
<name>A0AAD8D1X7_ACIOX</name>
<dbReference type="CDD" id="cd00064">
    <property type="entry name" value="FU"/>
    <property type="match status" value="8"/>
</dbReference>
<dbReference type="InterPro" id="IPR009030">
    <property type="entry name" value="Growth_fac_rcpt_cys_sf"/>
</dbReference>
<feature type="chain" id="PRO_5042213979" evidence="7">
    <location>
        <begin position="22"/>
        <end position="979"/>
    </location>
</feature>
<dbReference type="GO" id="GO:0005576">
    <property type="term" value="C:extracellular region"/>
    <property type="evidence" value="ECO:0007669"/>
    <property type="project" value="UniProtKB-SubCell"/>
</dbReference>
<evidence type="ECO:0000259" key="8">
    <source>
        <dbReference type="PROSITE" id="PS50050"/>
    </source>
</evidence>
<feature type="domain" description="TNFR-Cys" evidence="8">
    <location>
        <begin position="513"/>
        <end position="568"/>
    </location>
</feature>
<sequence>MKRLQGLCFALCFGYVQNTLALFCPSGQFALKHQCVGCHPTCWECNGHELFECTKCGVGEDGQERFFHRGRCRLHCPRGFYPEQDRFTCEPCMVNCELCADAKVCAKCTGNYKLQSGVCQTTECKEGQVEDPETGECIDCETGCEACSAGDPELCKSCMEGYFLYRHQCRRGCPQKTYGDEGRKMCFSCPTPCIDCRSDSLCLSCQAGHYLSDGSCVKQCPDGTYGEPNSWHCESCHGSCQTCHGSLPKNCDSCTHGNLPMYGQCPAVGCVEGQYMDAADSKCYSCDVSCKTCFGPQALDCSSCRTGYFLDQEGACVEHCPVGYFINPATQLCEECSANCESCEGAPEKCLSCKKGPFSLFLHQGNCWSNCPEGYFESAEGTCEACDSLCLSCDEDKSNCMSCAVGLYLENGRCSPNCSVKYYPDVAGTCRRCPAHCHTCTDGKTCKACSYLYLLLNGVCKATCPKGYFEDFDQGTCIPCHSTCASCSGTEHDDCDSCSSLYPRLYEGQCSVECPAGTYYESSANKCQECDRTCAGCTGPELTDCTKCKKGLALDPETMCGATGDSNCPPKTFLHDDQFTCMACHKQCKSCNGPSANDCQTCALPNYLYNEFYPRYIFHFLSSRCLRVCSAGTFESSEEADGVELGFCSACDHVCATCTGASPKDCTTCSSGYFKFMRLCILHCPAGYYRGTTRCEKCDPSCRLCSGPGPQACLSCPPHMLQLDGTRQCVEHCPERFYQENYKCKQCHTSCKTCKDYILKGCLTCDWGSTLQNGICYPRCEEQRYLSEDEVCKLCDSSCRHCSGPGPNQCVSCKPKFALHPTEKRCIECCESEVNQTDCCLCTTNSALCIERPHPEPERRLMSENSLALSHVSATVPALVMLVLVITLAVLGLYQARARKKLCWKLSYERLSGSADPNASYRCDMQHGVPDPDDSADEADVVYTSRDGTVYRRYNFIKAQDEEAEGHEDQAANLNKARC</sequence>
<keyword evidence="6" id="KW-1133">Transmembrane helix</keyword>
<reference evidence="9" key="1">
    <citation type="submission" date="2022-02" db="EMBL/GenBank/DDBJ databases">
        <title>Atlantic sturgeon de novo genome assembly.</title>
        <authorList>
            <person name="Stock M."/>
            <person name="Klopp C."/>
            <person name="Guiguen Y."/>
            <person name="Cabau C."/>
            <person name="Parinello H."/>
            <person name="Santidrian Yebra-Pimentel E."/>
            <person name="Kuhl H."/>
            <person name="Dirks R.P."/>
            <person name="Guessner J."/>
            <person name="Wuertz S."/>
            <person name="Du K."/>
            <person name="Schartl M."/>
        </authorList>
    </citation>
    <scope>NUCLEOTIDE SEQUENCE</scope>
    <source>
        <strain evidence="9">STURGEONOMICS-FGT-2020</strain>
        <tissue evidence="9">Whole blood</tissue>
    </source>
</reference>
<evidence type="ECO:0000256" key="1">
    <source>
        <dbReference type="ARBA" id="ARBA00004613"/>
    </source>
</evidence>
<feature type="repeat" description="TNFR-Cys" evidence="5">
    <location>
        <begin position="513"/>
        <end position="568"/>
    </location>
</feature>
<dbReference type="InterPro" id="IPR001368">
    <property type="entry name" value="TNFR/NGFR_Cys_rich_reg"/>
</dbReference>
<dbReference type="InterPro" id="IPR000742">
    <property type="entry name" value="EGF"/>
</dbReference>
<keyword evidence="6" id="KW-0472">Membrane</keyword>
<evidence type="ECO:0000313" key="9">
    <source>
        <dbReference type="EMBL" id="KAK1160926.1"/>
    </source>
</evidence>
<feature type="signal peptide" evidence="7">
    <location>
        <begin position="1"/>
        <end position="21"/>
    </location>
</feature>
<keyword evidence="6" id="KW-0812">Transmembrane</keyword>
<dbReference type="Gene3D" id="2.10.220.10">
    <property type="entry name" value="Hormone Receptor, Insulin-like Growth Factor Receptor 1, Chain A, domain 2"/>
    <property type="match status" value="10"/>
</dbReference>
<comment type="caution">
    <text evidence="5">Lacks conserved residue(s) required for the propagation of feature annotation.</text>
</comment>
<dbReference type="Proteomes" id="UP001230051">
    <property type="component" value="Unassembled WGS sequence"/>
</dbReference>
<keyword evidence="10" id="KW-1185">Reference proteome</keyword>
<dbReference type="AlphaFoldDB" id="A0AAD8D1X7"/>
<evidence type="ECO:0000256" key="2">
    <source>
        <dbReference type="ARBA" id="ARBA00022525"/>
    </source>
</evidence>
<evidence type="ECO:0000256" key="6">
    <source>
        <dbReference type="SAM" id="Phobius"/>
    </source>
</evidence>
<dbReference type="InterPro" id="IPR006212">
    <property type="entry name" value="Furin_repeat"/>
</dbReference>
<evidence type="ECO:0000256" key="5">
    <source>
        <dbReference type="PROSITE-ProRule" id="PRU00206"/>
    </source>
</evidence>
<evidence type="ECO:0000256" key="4">
    <source>
        <dbReference type="ARBA" id="ARBA00023180"/>
    </source>
</evidence>
<dbReference type="SMART" id="SM00181">
    <property type="entry name" value="EGF"/>
    <property type="match status" value="9"/>
</dbReference>
<dbReference type="SUPFAM" id="SSF57184">
    <property type="entry name" value="Growth factor receptor domain"/>
    <property type="match status" value="6"/>
</dbReference>
<keyword evidence="3 7" id="KW-0732">Signal</keyword>
<comment type="caution">
    <text evidence="9">The sequence shown here is derived from an EMBL/GenBank/DDBJ whole genome shotgun (WGS) entry which is preliminary data.</text>
</comment>
<feature type="transmembrane region" description="Helical" evidence="6">
    <location>
        <begin position="874"/>
        <end position="894"/>
    </location>
</feature>